<feature type="region of interest" description="Disordered" evidence="1">
    <location>
        <begin position="1"/>
        <end position="59"/>
    </location>
</feature>
<gene>
    <name evidence="2" type="ORF">EYF80_052665</name>
</gene>
<name>A0A4Z2F9Y9_9TELE</name>
<protein>
    <submittedName>
        <fullName evidence="2">Uncharacterized protein</fullName>
    </submittedName>
</protein>
<keyword evidence="3" id="KW-1185">Reference proteome</keyword>
<evidence type="ECO:0000256" key="1">
    <source>
        <dbReference type="SAM" id="MobiDB-lite"/>
    </source>
</evidence>
<comment type="caution">
    <text evidence="2">The sequence shown here is derived from an EMBL/GenBank/DDBJ whole genome shotgun (WGS) entry which is preliminary data.</text>
</comment>
<reference evidence="2 3" key="1">
    <citation type="submission" date="2019-03" db="EMBL/GenBank/DDBJ databases">
        <title>First draft genome of Liparis tanakae, snailfish: a comprehensive survey of snailfish specific genes.</title>
        <authorList>
            <person name="Kim W."/>
            <person name="Song I."/>
            <person name="Jeong J.-H."/>
            <person name="Kim D."/>
            <person name="Kim S."/>
            <person name="Ryu S."/>
            <person name="Song J.Y."/>
            <person name="Lee S.K."/>
        </authorList>
    </citation>
    <scope>NUCLEOTIDE SEQUENCE [LARGE SCALE GENOMIC DNA]</scope>
    <source>
        <tissue evidence="2">Muscle</tissue>
    </source>
</reference>
<accession>A0A4Z2F9Y9</accession>
<dbReference type="AlphaFoldDB" id="A0A4Z2F9Y9"/>
<sequence length="249" mass="26112">MRLCARDTPVRRRRSRRRRGEEEEKKKRRGGQLPVGEGHASGRLSHTVSGGLTGSASSGGAAVCRAGFRKSGEESRLFRIQKQILLPEKNFSFSTRQQSFSEVGLSANGITPCGHWAVLRFFALNPAAPPSRPSKGDEQVAASASDRPADSPLRYLDCGWSKGNWGRGLYSPESEGSLAAGERACVCENGLGASGACGWTKTACGGVYVRERVGVDAGEGAGRGGAWRGVCSGECACAAASGCACGLRS</sequence>
<organism evidence="2 3">
    <name type="scientific">Liparis tanakae</name>
    <name type="common">Tanaka's snailfish</name>
    <dbReference type="NCBI Taxonomy" id="230148"/>
    <lineage>
        <taxon>Eukaryota</taxon>
        <taxon>Metazoa</taxon>
        <taxon>Chordata</taxon>
        <taxon>Craniata</taxon>
        <taxon>Vertebrata</taxon>
        <taxon>Euteleostomi</taxon>
        <taxon>Actinopterygii</taxon>
        <taxon>Neopterygii</taxon>
        <taxon>Teleostei</taxon>
        <taxon>Neoteleostei</taxon>
        <taxon>Acanthomorphata</taxon>
        <taxon>Eupercaria</taxon>
        <taxon>Perciformes</taxon>
        <taxon>Cottioidei</taxon>
        <taxon>Cottales</taxon>
        <taxon>Liparidae</taxon>
        <taxon>Liparis</taxon>
    </lineage>
</organism>
<dbReference type="Proteomes" id="UP000314294">
    <property type="component" value="Unassembled WGS sequence"/>
</dbReference>
<proteinExistence type="predicted"/>
<feature type="region of interest" description="Disordered" evidence="1">
    <location>
        <begin position="129"/>
        <end position="148"/>
    </location>
</feature>
<feature type="compositionally biased region" description="Basic and acidic residues" evidence="1">
    <location>
        <begin position="1"/>
        <end position="10"/>
    </location>
</feature>
<dbReference type="EMBL" id="SRLO01001525">
    <property type="protein sequence ID" value="TNN37162.1"/>
    <property type="molecule type" value="Genomic_DNA"/>
</dbReference>
<evidence type="ECO:0000313" key="2">
    <source>
        <dbReference type="EMBL" id="TNN37162.1"/>
    </source>
</evidence>
<evidence type="ECO:0000313" key="3">
    <source>
        <dbReference type="Proteomes" id="UP000314294"/>
    </source>
</evidence>